<dbReference type="PANTHER" id="PTHR35814">
    <property type="match status" value="1"/>
</dbReference>
<feature type="transmembrane region" description="Helical" evidence="5">
    <location>
        <begin position="105"/>
        <end position="127"/>
    </location>
</feature>
<dbReference type="SUPFAM" id="SSF161084">
    <property type="entry name" value="MAPEG domain-like"/>
    <property type="match status" value="1"/>
</dbReference>
<evidence type="ECO:0000256" key="3">
    <source>
        <dbReference type="ARBA" id="ARBA00022989"/>
    </source>
</evidence>
<comment type="subcellular location">
    <subcellularLocation>
        <location evidence="1">Membrane</location>
    </subcellularLocation>
</comment>
<dbReference type="Gene3D" id="1.20.120.550">
    <property type="entry name" value="Membrane associated eicosanoid/glutathione metabolism-like domain"/>
    <property type="match status" value="1"/>
</dbReference>
<evidence type="ECO:0000313" key="6">
    <source>
        <dbReference type="EMBL" id="MCO6410018.1"/>
    </source>
</evidence>
<evidence type="ECO:0000256" key="4">
    <source>
        <dbReference type="ARBA" id="ARBA00023136"/>
    </source>
</evidence>
<evidence type="ECO:0000313" key="7">
    <source>
        <dbReference type="Proteomes" id="UP001320715"/>
    </source>
</evidence>
<gene>
    <name evidence="6" type="ORF">GTW23_17680</name>
</gene>
<dbReference type="PANTHER" id="PTHR35814:SF1">
    <property type="entry name" value="GLUTATHIONE S-TRANSFERASE-RELATED"/>
    <property type="match status" value="1"/>
</dbReference>
<accession>A0ABT1CVQ8</accession>
<keyword evidence="4 5" id="KW-0472">Membrane</keyword>
<keyword evidence="3 5" id="KW-1133">Transmembrane helix</keyword>
<keyword evidence="7" id="KW-1185">Reference proteome</keyword>
<organism evidence="6 7">
    <name type="scientific">Hoeflea alexandrii</name>
    <dbReference type="NCBI Taxonomy" id="288436"/>
    <lineage>
        <taxon>Bacteria</taxon>
        <taxon>Pseudomonadati</taxon>
        <taxon>Pseudomonadota</taxon>
        <taxon>Alphaproteobacteria</taxon>
        <taxon>Hyphomicrobiales</taxon>
        <taxon>Rhizobiaceae</taxon>
        <taxon>Hoeflea</taxon>
    </lineage>
</organism>
<evidence type="ECO:0000256" key="5">
    <source>
        <dbReference type="SAM" id="Phobius"/>
    </source>
</evidence>
<evidence type="ECO:0008006" key="8">
    <source>
        <dbReference type="Google" id="ProtNLM"/>
    </source>
</evidence>
<dbReference type="RefSeq" id="WP_252916754.1">
    <property type="nucleotide sequence ID" value="NZ_JAAAML010000003.1"/>
</dbReference>
<dbReference type="Proteomes" id="UP001320715">
    <property type="component" value="Unassembled WGS sequence"/>
</dbReference>
<name>A0ABT1CVQ8_9HYPH</name>
<keyword evidence="2 5" id="KW-0812">Transmembrane</keyword>
<dbReference type="InterPro" id="IPR001129">
    <property type="entry name" value="Membr-assoc_MAPEG"/>
</dbReference>
<sequence>MMHLTGLYSVPLALMMMGLSAHVSVLRGKTAISILDGGNMALAERIRRHGNFAENVPIALLLMALAEASASAPLWTHAAGLALLAGRILHPLGLFDDRPVTAARIAGGSLTWLSMLISMVNIVLAQWDT</sequence>
<proteinExistence type="predicted"/>
<evidence type="ECO:0000256" key="1">
    <source>
        <dbReference type="ARBA" id="ARBA00004370"/>
    </source>
</evidence>
<evidence type="ECO:0000256" key="2">
    <source>
        <dbReference type="ARBA" id="ARBA00022692"/>
    </source>
</evidence>
<comment type="caution">
    <text evidence="6">The sequence shown here is derived from an EMBL/GenBank/DDBJ whole genome shotgun (WGS) entry which is preliminary data.</text>
</comment>
<dbReference type="EMBL" id="JAAAML010000003">
    <property type="protein sequence ID" value="MCO6410018.1"/>
    <property type="molecule type" value="Genomic_DNA"/>
</dbReference>
<dbReference type="InterPro" id="IPR023352">
    <property type="entry name" value="MAPEG-like_dom_sf"/>
</dbReference>
<reference evidence="6 7" key="1">
    <citation type="submission" date="2020-01" db="EMBL/GenBank/DDBJ databases">
        <title>Genomes of bacteria type strains.</title>
        <authorList>
            <person name="Chen J."/>
            <person name="Zhu S."/>
            <person name="Yang J."/>
        </authorList>
    </citation>
    <scope>NUCLEOTIDE SEQUENCE [LARGE SCALE GENOMIC DNA]</scope>
    <source>
        <strain evidence="6 7">DSM 16655</strain>
    </source>
</reference>
<protein>
    <recommendedName>
        <fullName evidence="8">Glutathione S-transferase</fullName>
    </recommendedName>
</protein>
<dbReference type="Pfam" id="PF01124">
    <property type="entry name" value="MAPEG"/>
    <property type="match status" value="1"/>
</dbReference>